<dbReference type="CDD" id="cd02042">
    <property type="entry name" value="ParAB_family"/>
    <property type="match status" value="1"/>
</dbReference>
<reference evidence="2 3" key="1">
    <citation type="submission" date="2016-10" db="EMBL/GenBank/DDBJ databases">
        <authorList>
            <person name="Varghese N."/>
            <person name="Submissions S."/>
        </authorList>
    </citation>
    <scope>NUCLEOTIDE SEQUENCE [LARGE SCALE GENOMIC DNA]</scope>
    <source>
        <strain evidence="2 3">S7-754</strain>
    </source>
</reference>
<dbReference type="Gene3D" id="3.40.50.300">
    <property type="entry name" value="P-loop containing nucleotide triphosphate hydrolases"/>
    <property type="match status" value="1"/>
</dbReference>
<protein>
    <submittedName>
        <fullName evidence="1">AAA family ATPase</fullName>
    </submittedName>
    <submittedName>
        <fullName evidence="2">Chromosome partitioning protein</fullName>
    </submittedName>
</protein>
<reference evidence="1 4" key="2">
    <citation type="submission" date="2019-12" db="EMBL/GenBank/DDBJ databases">
        <authorList>
            <person name="Zheng J."/>
        </authorList>
    </citation>
    <scope>NUCLEOTIDE SEQUENCE [LARGE SCALE GENOMIC DNA]</scope>
    <source>
        <strain evidence="1 4">DSM 27347</strain>
    </source>
</reference>
<evidence type="ECO:0000313" key="4">
    <source>
        <dbReference type="Proteomes" id="UP000436801"/>
    </source>
</evidence>
<evidence type="ECO:0000313" key="3">
    <source>
        <dbReference type="Proteomes" id="UP000323502"/>
    </source>
</evidence>
<dbReference type="InterPro" id="IPR009744">
    <property type="entry name" value="VirC1"/>
</dbReference>
<dbReference type="EMBL" id="FNBI01000007">
    <property type="protein sequence ID" value="SDF89406.1"/>
    <property type="molecule type" value="Genomic_DNA"/>
</dbReference>
<accession>A0A1G7PT06</accession>
<dbReference type="Proteomes" id="UP000436801">
    <property type="component" value="Unassembled WGS sequence"/>
</dbReference>
<evidence type="ECO:0000313" key="1">
    <source>
        <dbReference type="EMBL" id="MWC45580.1"/>
    </source>
</evidence>
<dbReference type="Proteomes" id="UP000323502">
    <property type="component" value="Unassembled WGS sequence"/>
</dbReference>
<dbReference type="InterPro" id="IPR027417">
    <property type="entry name" value="P-loop_NTPase"/>
</dbReference>
<organism evidence="2 3">
    <name type="scientific">Sphingomonas carotinifaciens</name>
    <dbReference type="NCBI Taxonomy" id="1166323"/>
    <lineage>
        <taxon>Bacteria</taxon>
        <taxon>Pseudomonadati</taxon>
        <taxon>Pseudomonadota</taxon>
        <taxon>Alphaproteobacteria</taxon>
        <taxon>Sphingomonadales</taxon>
        <taxon>Sphingomonadaceae</taxon>
        <taxon>Sphingomonas</taxon>
    </lineage>
</organism>
<evidence type="ECO:0000313" key="2">
    <source>
        <dbReference type="EMBL" id="SDF89406.1"/>
    </source>
</evidence>
<dbReference type="AlphaFoldDB" id="A0A1G7PT06"/>
<dbReference type="RefSeq" id="WP_149683073.1">
    <property type="nucleotide sequence ID" value="NZ_FNBI01000007.1"/>
</dbReference>
<dbReference type="OrthoDB" id="113462at2"/>
<name>A0A1G7PT06_9SPHN</name>
<gene>
    <name evidence="1" type="ORF">GQR91_18350</name>
    <name evidence="2" type="ORF">SAMN05216557_10767</name>
</gene>
<dbReference type="SUPFAM" id="SSF52540">
    <property type="entry name" value="P-loop containing nucleoside triphosphate hydrolases"/>
    <property type="match status" value="1"/>
</dbReference>
<dbReference type="InterPro" id="IPR050678">
    <property type="entry name" value="DNA_Partitioning_ATPase"/>
</dbReference>
<dbReference type="EMBL" id="WSUT01000007">
    <property type="protein sequence ID" value="MWC45580.1"/>
    <property type="molecule type" value="Genomic_DNA"/>
</dbReference>
<dbReference type="PANTHER" id="PTHR13696">
    <property type="entry name" value="P-LOOP CONTAINING NUCLEOSIDE TRIPHOSPHATE HYDROLASE"/>
    <property type="match status" value="1"/>
</dbReference>
<proteinExistence type="predicted"/>
<dbReference type="PIRSF" id="PIRSF009320">
    <property type="entry name" value="Nuc_binding_HP_1000"/>
    <property type="match status" value="1"/>
</dbReference>
<keyword evidence="3" id="KW-1185">Reference proteome</keyword>
<dbReference type="PANTHER" id="PTHR13696:SF96">
    <property type="entry name" value="COBQ_COBB_MIND_PARA NUCLEOTIDE BINDING DOMAIN-CONTAINING PROTEIN"/>
    <property type="match status" value="1"/>
</dbReference>
<sequence length="226" mass="23652">MPVITMLSPKGGVGKTTTALILATELASKGSSVVMIDADPNFPLARWAGKEGKPSNIEVIQEIDEDEIISTIDQARKRADYVIVDLEGKASARATNALLMSHLALVPIQGSELDAVEAARAFKIVRNAGTARDRPLPVAAVLTRTPASTRLWPRDLKAVVSNLEGAGIPLIATALAERGAFRGLFSMGGTLDDMTAADVGSLDSARQNAAAFAYDVVSLLAEGLSA</sequence>
<dbReference type="Pfam" id="PF07015">
    <property type="entry name" value="VirC1"/>
    <property type="match status" value="1"/>
</dbReference>